<evidence type="ECO:0000256" key="1">
    <source>
        <dbReference type="ARBA" id="ARBA00004167"/>
    </source>
</evidence>
<feature type="domain" description="C-type lectin" evidence="15">
    <location>
        <begin position="1948"/>
        <end position="2080"/>
    </location>
</feature>
<keyword evidence="11" id="KW-0675">Receptor</keyword>
<dbReference type="InterPro" id="IPR035992">
    <property type="entry name" value="Ricin_B-like_lectins"/>
</dbReference>
<feature type="domain" description="C-type lectin" evidence="15">
    <location>
        <begin position="211"/>
        <end position="330"/>
    </location>
</feature>
<dbReference type="Proteomes" id="UP001142489">
    <property type="component" value="Unassembled WGS sequence"/>
</dbReference>
<dbReference type="InterPro" id="IPR016186">
    <property type="entry name" value="C-type_lectin-like/link_sf"/>
</dbReference>
<dbReference type="PROSITE" id="PS50041">
    <property type="entry name" value="C_TYPE_LECTIN_2"/>
    <property type="match status" value="13"/>
</dbReference>
<dbReference type="InterPro" id="IPR016187">
    <property type="entry name" value="CTDL_fold"/>
</dbReference>
<dbReference type="InterPro" id="IPR013806">
    <property type="entry name" value="Kringle-like"/>
</dbReference>
<dbReference type="FunFam" id="3.10.100.10:FF:000049">
    <property type="entry name" value="Lymphocyte antigen 75 variant"/>
    <property type="match status" value="1"/>
</dbReference>
<protein>
    <recommendedName>
        <fullName evidence="19">Secretory phospholipase A2 receptor</fullName>
    </recommendedName>
</protein>
<feature type="domain" description="C-type lectin" evidence="15">
    <location>
        <begin position="1653"/>
        <end position="1775"/>
    </location>
</feature>
<dbReference type="GO" id="GO:0006897">
    <property type="term" value="P:endocytosis"/>
    <property type="evidence" value="ECO:0007669"/>
    <property type="project" value="UniProtKB-KW"/>
</dbReference>
<dbReference type="FunFam" id="3.10.100.10:FF:000036">
    <property type="entry name" value="Lymphocyte antigen 75"/>
    <property type="match status" value="1"/>
</dbReference>
<dbReference type="Pfam" id="PF00059">
    <property type="entry name" value="Lectin_C"/>
    <property type="match status" value="14"/>
</dbReference>
<keyword evidence="7" id="KW-0677">Repeat</keyword>
<dbReference type="EMBL" id="JAPFRF010000001">
    <property type="protein sequence ID" value="KAJ7345719.1"/>
    <property type="molecule type" value="Genomic_DNA"/>
</dbReference>
<dbReference type="GO" id="GO:0005576">
    <property type="term" value="C:extracellular region"/>
    <property type="evidence" value="ECO:0007669"/>
    <property type="project" value="UniProtKB-SubCell"/>
</dbReference>
<dbReference type="PROSITE" id="PS00615">
    <property type="entry name" value="C_TYPE_LECTIN_1"/>
    <property type="match status" value="1"/>
</dbReference>
<dbReference type="FunFam" id="3.10.100.10:FF:000047">
    <property type="entry name" value="lymphocyte antigen 75"/>
    <property type="match status" value="1"/>
</dbReference>
<evidence type="ECO:0000259" key="15">
    <source>
        <dbReference type="PROSITE" id="PS50041"/>
    </source>
</evidence>
<feature type="domain" description="Fibronectin type-II" evidence="16">
    <location>
        <begin position="848"/>
        <end position="896"/>
    </location>
</feature>
<dbReference type="Gene3D" id="2.80.10.50">
    <property type="match status" value="1"/>
</dbReference>
<keyword evidence="8 14" id="KW-1133">Transmembrane helix</keyword>
<dbReference type="CDD" id="cd00062">
    <property type="entry name" value="FN2"/>
    <property type="match status" value="1"/>
</dbReference>
<reference evidence="17" key="1">
    <citation type="journal article" date="2023" name="DNA Res.">
        <title>Chromosome-level genome assembly of Phrynocephalus forsythii using third-generation DNA sequencing and Hi-C analysis.</title>
        <authorList>
            <person name="Qi Y."/>
            <person name="Zhao W."/>
            <person name="Zhao Y."/>
            <person name="Niu C."/>
            <person name="Cao S."/>
            <person name="Zhang Y."/>
        </authorList>
    </citation>
    <scope>NUCLEOTIDE SEQUENCE</scope>
    <source>
        <tissue evidence="17">Muscle</tissue>
    </source>
</reference>
<feature type="non-terminal residue" evidence="17">
    <location>
        <position position="1"/>
    </location>
</feature>
<dbReference type="InterPro" id="IPR018378">
    <property type="entry name" value="C-type_lectin_CS"/>
</dbReference>
<dbReference type="FunFam" id="3.10.100.10:FF:000051">
    <property type="entry name" value="Lymphocyte antigen 75 variant"/>
    <property type="match status" value="1"/>
</dbReference>
<feature type="transmembrane region" description="Helical" evidence="14">
    <location>
        <begin position="2370"/>
        <end position="2393"/>
    </location>
</feature>
<evidence type="ECO:0000256" key="13">
    <source>
        <dbReference type="PROSITE-ProRule" id="PRU00479"/>
    </source>
</evidence>
<dbReference type="PRINTS" id="PR00013">
    <property type="entry name" value="FNTYPEII"/>
</dbReference>
<feature type="domain" description="C-type lectin" evidence="15">
    <location>
        <begin position="1807"/>
        <end position="1918"/>
    </location>
</feature>
<evidence type="ECO:0000256" key="7">
    <source>
        <dbReference type="ARBA" id="ARBA00022737"/>
    </source>
</evidence>
<dbReference type="CDD" id="cd00037">
    <property type="entry name" value="CLECT"/>
    <property type="match status" value="14"/>
</dbReference>
<feature type="disulfide bond" evidence="13">
    <location>
        <begin position="867"/>
        <end position="894"/>
    </location>
</feature>
<dbReference type="Pfam" id="PF24562">
    <property type="entry name" value="CysR_MRC2_N"/>
    <property type="match status" value="1"/>
</dbReference>
<comment type="caution">
    <text evidence="17">The sequence shown here is derived from an EMBL/GenBank/DDBJ whole genome shotgun (WGS) entry which is preliminary data.</text>
</comment>
<keyword evidence="12" id="KW-0325">Glycoprotein</keyword>
<evidence type="ECO:0000256" key="6">
    <source>
        <dbReference type="ARBA" id="ARBA00022729"/>
    </source>
</evidence>
<dbReference type="SMART" id="SM00059">
    <property type="entry name" value="FN2"/>
    <property type="match status" value="1"/>
</dbReference>
<keyword evidence="6" id="KW-0732">Signal</keyword>
<keyword evidence="3" id="KW-0964">Secreted</keyword>
<dbReference type="FunFam" id="3.10.100.10:FF:000032">
    <property type="entry name" value="Secretory phospholipase A2 receptor"/>
    <property type="match status" value="1"/>
</dbReference>
<dbReference type="SMART" id="SM00458">
    <property type="entry name" value="RICIN"/>
    <property type="match status" value="1"/>
</dbReference>
<feature type="domain" description="C-type lectin" evidence="15">
    <location>
        <begin position="2098"/>
        <end position="2201"/>
    </location>
</feature>
<proteinExistence type="predicted"/>
<evidence type="ECO:0000313" key="17">
    <source>
        <dbReference type="EMBL" id="KAJ7345719.1"/>
    </source>
</evidence>
<dbReference type="PROSITE" id="PS51092">
    <property type="entry name" value="FN2_2"/>
    <property type="match status" value="1"/>
</dbReference>
<evidence type="ECO:0000256" key="10">
    <source>
        <dbReference type="ARBA" id="ARBA00023157"/>
    </source>
</evidence>
<dbReference type="FunFam" id="3.10.100.10:FF:000043">
    <property type="entry name" value="lymphocyte antigen 75 precursor"/>
    <property type="match status" value="1"/>
</dbReference>
<dbReference type="SUPFAM" id="SSF57440">
    <property type="entry name" value="Kringle-like"/>
    <property type="match status" value="1"/>
</dbReference>
<evidence type="ECO:0000256" key="11">
    <source>
        <dbReference type="ARBA" id="ARBA00023170"/>
    </source>
</evidence>
<feature type="domain" description="C-type lectin" evidence="15">
    <location>
        <begin position="514"/>
        <end position="616"/>
    </location>
</feature>
<feature type="domain" description="C-type lectin" evidence="15">
    <location>
        <begin position="2241"/>
        <end position="2352"/>
    </location>
</feature>
<feature type="domain" description="C-type lectin" evidence="15">
    <location>
        <begin position="358"/>
        <end position="490"/>
    </location>
</feature>
<dbReference type="SMART" id="SM00034">
    <property type="entry name" value="CLECT"/>
    <property type="match status" value="15"/>
</dbReference>
<dbReference type="SUPFAM" id="SSF56436">
    <property type="entry name" value="C-type lectin-like"/>
    <property type="match status" value="15"/>
</dbReference>
<dbReference type="PANTHER" id="PTHR22803">
    <property type="entry name" value="MANNOSE, PHOSPHOLIPASE, LECTIN RECEPTOR RELATED"/>
    <property type="match status" value="1"/>
</dbReference>
<evidence type="ECO:0000256" key="14">
    <source>
        <dbReference type="SAM" id="Phobius"/>
    </source>
</evidence>
<dbReference type="Gene3D" id="2.10.10.10">
    <property type="entry name" value="Fibronectin, type II, collagen-binding"/>
    <property type="match status" value="1"/>
</dbReference>
<dbReference type="InterPro" id="IPR000562">
    <property type="entry name" value="FN_type2_dom"/>
</dbReference>
<dbReference type="FunFam" id="3.10.100.10:FF:000060">
    <property type="entry name" value="Lymphocyte antigen 75"/>
    <property type="match status" value="1"/>
</dbReference>
<feature type="domain" description="C-type lectin" evidence="15">
    <location>
        <begin position="923"/>
        <end position="1039"/>
    </location>
</feature>
<dbReference type="InterPro" id="IPR036943">
    <property type="entry name" value="FN_type2_sf"/>
</dbReference>
<dbReference type="Gene3D" id="3.10.100.10">
    <property type="entry name" value="Mannose-Binding Protein A, subunit A"/>
    <property type="match status" value="14"/>
</dbReference>
<dbReference type="OrthoDB" id="6153550at2759"/>
<dbReference type="InterPro" id="IPR050111">
    <property type="entry name" value="C-type_lectin/snaclec_domain"/>
</dbReference>
<dbReference type="GO" id="GO:0016020">
    <property type="term" value="C:membrane"/>
    <property type="evidence" value="ECO:0007669"/>
    <property type="project" value="UniProtKB-SubCell"/>
</dbReference>
<evidence type="ECO:0000256" key="12">
    <source>
        <dbReference type="ARBA" id="ARBA00023180"/>
    </source>
</evidence>
<dbReference type="InterPro" id="IPR000772">
    <property type="entry name" value="Ricin_B_lectin"/>
</dbReference>
<evidence type="ECO:0000313" key="18">
    <source>
        <dbReference type="Proteomes" id="UP001142489"/>
    </source>
</evidence>
<dbReference type="PROSITE" id="PS50231">
    <property type="entry name" value="RICIN_B_LECTIN"/>
    <property type="match status" value="1"/>
</dbReference>
<accession>A0A9Q1B9T1</accession>
<keyword evidence="9 14" id="KW-0472">Membrane</keyword>
<dbReference type="FunFam" id="3.10.100.10:FF:000066">
    <property type="entry name" value="Lymphocyte antigen 75"/>
    <property type="match status" value="1"/>
</dbReference>
<keyword evidence="10 13" id="KW-1015">Disulfide bond</keyword>
<name>A0A9Q1B9T1_9SAUR</name>
<evidence type="ECO:0000256" key="9">
    <source>
        <dbReference type="ARBA" id="ARBA00023136"/>
    </source>
</evidence>
<comment type="subcellular location">
    <subcellularLocation>
        <location evidence="1">Membrane</location>
        <topology evidence="1">Single-pass membrane protein</topology>
    </subcellularLocation>
    <subcellularLocation>
        <location evidence="2">Secreted</location>
    </subcellularLocation>
</comment>
<keyword evidence="5 14" id="KW-0812">Transmembrane</keyword>
<evidence type="ECO:0000259" key="16">
    <source>
        <dbReference type="PROSITE" id="PS51092"/>
    </source>
</evidence>
<evidence type="ECO:0000256" key="8">
    <source>
        <dbReference type="ARBA" id="ARBA00022989"/>
    </source>
</evidence>
<dbReference type="InterPro" id="IPR001304">
    <property type="entry name" value="C-type_lectin-like"/>
</dbReference>
<keyword evidence="4" id="KW-0254">Endocytosis</keyword>
<evidence type="ECO:0000256" key="3">
    <source>
        <dbReference type="ARBA" id="ARBA00022525"/>
    </source>
</evidence>
<evidence type="ECO:0000256" key="4">
    <source>
        <dbReference type="ARBA" id="ARBA00022583"/>
    </source>
</evidence>
<evidence type="ECO:0000256" key="5">
    <source>
        <dbReference type="ARBA" id="ARBA00022692"/>
    </source>
</evidence>
<sequence length="2426" mass="279470">YSGGCAVMRREKPIGAWEVKNCTSFKAMSLCKQEAKFHRENHPKEAPHIGKPFDSCMFGWESSHNLPNCYKVFHSEKVLMKRSWADAETLCQDFGAHLASFTHAFEEDFLNELLNTMFHIDEERQFWIGLNKRNPLSGGSWEWSDGTPVASAFLENTFMEDNVRSCAAYEVNGTVLPLPCSSEREWICKIPKGVKPKIPQWYINEPSWFYYQGAEYLFYDSASDWATFQFVCGWLRGAIATIHSSQEQEFILTRIKKISKASPSWWIALHWTGPNEGFRWADGSPLVYQKWEQDEKRPEITQGEKCGFISSQTGYWGFADCTISLPCICKRKKIRSVEREIPKEQNLQGTCPKGWLYFAFKCFLVQIPKDPSHLKSWHSAQAFCNHYDASLASIESEVEQAFITMNLFGHKSHVWIGLKSKDNKRWINDQEDVEYSNWAVVDAIQNQQDDSADTQEKVPLCPLILNKPSFNSVGKWYLENCEEHHGFICQKAQDTSRHVIDPSRMYPIPDTLEYANRTYTLISGNMTWYMASESCKEKGAELVSITNHYHQAFLTVIVNRLGYAHWIGLFTSDNGLHFEWSDGTKPFLTFWGDEESQTSGGCVYIDVKGNWRRTGCARLLNGAVCHLSPKWKTTENKGLCDEKTVPWIKFESSCYSFSTVFENLNFDEAFEFCKMQGSDLLTIKDEDENTFILEELYTLTSLVEMIWLNTGFLTDKDNIFTIRHEKARKCIQVKKQQIIADDCKETKEALWTWVSEHRLFNLGSKKCLGLDATKPQDPLKMVDCDSDITLWWRCADATIYSASQNKITLEDGIITVKVDSSDTWRRSNSSDAICKIPYHEVYTRGGNSYGKPCEFPFLFNKTWHHDCLPSDAVMSEEWCSTTSNFDQDGKWGVCLKPGNQFFNIVFLLLPEDGCQNTWEQDPESGNCYQLNMQAFLSWKEAYVSCQRQGGDLLSISSISELHHIQAKDGIVGTFWIGLNQLDMSGGWQWSDHTPLSFINWSTEMQDSSLLDATGCVAMNADTGDWKSYPCDTGLPYVCNKKINNTELEFPGVQSYAETECEPEWHPHNGFCYRLMSGSASWKDAYQSCNASNSSLISIHSLADVELAVTKLQNETKDKVWMGLKNEDTPALFKWTDGSKVVFTYWEKNEPKIPSNSTPNCVAYSGKMGRWSILPCEEQQKYVCMKKGKVLDKPKLNKNCSSDEGWSKHGDFCYKVEKNEVSFGKICNLTITNRFEQEFINSLIRKHSRVEGSYFWTGLQDIKSSGEYTWGSADGKHELLTYTNWDSFQPEIRGGCVVMSSRRQLGKWEVKDCKTFKAYSICKKYIGPKKEQDRPPKVTDPCPQGWQGGSGLACYKFFHKERVLRTRTWEEAERFCEELGGHLPSFHHLEEMREFHTILREIISNDRWVWVGLNKRNPESQGSWQWSDNKPVSTVVMPAEFREDDYDTRDCAAFKTLKAVRRLYYVYSLERREEDFYLKPFHCGSKLEWVCQIPKGANVRIPEWYKPDEDRVYQLNIDGSEFWFVPDKRLTYQEAALYCSENGSDLAYVTSFTALTAILNRIANLTDGRQSWWVKYTPPTSRYHSLFSVFSYSHGHRFRECWHISYQSWYRDTTMNCNTKLPFICEKYNASLLETHDPGYKPPQRKCSENWVLFLDKCFRTVPPQEVKFKEANDYCASQGGILPSIKSQAEQDFITTLLPGLPQSIWIGLQFRVHTHENKWADGSALEYSNFHPLLQGRLRKVQLDLFDEEVNNQCGVLLNNPKSSYLGTWNFTSCADAQFVALCESKSDPDALENQTRQVLNISMNYLDVTYTIILKNLTWFDARQECFQNNMHLVSITNEYQQAFLATQAARHNYPLWIGLSSKDDGVHYHWSDRKHVSFSRWSEEDEGLVDECVYLDRDGFWKTADCYSEKPGVVCYLAGKTEETELHHDSIKCPHRVKNTPWIAFHNSCYTFVITKERWKEFKSKEAHRLCQTMNSNASLLNIRDEHENDFVVEQLHHFNGLAQWLWLSLIYEAGDNSLKWYDGTRLSYNNWRLGRPYIKSNNFVAGVNQDGLWDIYNNTDNWRALQLNQHSILVCKIEMGPREDKSPLPTSLSYKNSTYWILQEQLSWYDAWKECKLKGSNLASIHSASDEAFLEKIVKSDGFPLWIGLSSHNESSPDFEWSDGSAFDYKPLKYDRSPPPGSCVSLDTKGLWNRMECTGYADGAICYSSSKKMQSKQAEMSAKCPKTTSGTSQWIQYKDHCYAFDMAFYNFSTYTADAAKEVCRKFDPSATLLTIKDAEENKFVTTHLREYYYITGQVWLGMHPDAQSLKWLDGSEVKYTNWAKGNENAKGDCNVIFSTNGTWSKTYCKTVQSRVVCKAPQVANQVGGAIAVAVLIIVVILAGLTCFLYKKKQLHFGGFSSVRYERGMYEDETDSMFTRDGD</sequence>
<feature type="domain" description="C-type lectin" evidence="15">
    <location>
        <begin position="69"/>
        <end position="189"/>
    </location>
</feature>
<organism evidence="17 18">
    <name type="scientific">Phrynocephalus forsythii</name>
    <dbReference type="NCBI Taxonomy" id="171643"/>
    <lineage>
        <taxon>Eukaryota</taxon>
        <taxon>Metazoa</taxon>
        <taxon>Chordata</taxon>
        <taxon>Craniata</taxon>
        <taxon>Vertebrata</taxon>
        <taxon>Euteleostomi</taxon>
        <taxon>Lepidosauria</taxon>
        <taxon>Squamata</taxon>
        <taxon>Bifurcata</taxon>
        <taxon>Unidentata</taxon>
        <taxon>Episquamata</taxon>
        <taxon>Toxicofera</taxon>
        <taxon>Iguania</taxon>
        <taxon>Acrodonta</taxon>
        <taxon>Agamidae</taxon>
        <taxon>Agaminae</taxon>
        <taxon>Phrynocephalus</taxon>
    </lineage>
</organism>
<feature type="domain" description="C-type lectin" evidence="15">
    <location>
        <begin position="1067"/>
        <end position="1184"/>
    </location>
</feature>
<feature type="disulfide bond" evidence="13">
    <location>
        <begin position="853"/>
        <end position="879"/>
    </location>
</feature>
<gene>
    <name evidence="17" type="ORF">JRQ81_001669</name>
</gene>
<dbReference type="Pfam" id="PF00040">
    <property type="entry name" value="fn2"/>
    <property type="match status" value="1"/>
</dbReference>
<dbReference type="SUPFAM" id="SSF50370">
    <property type="entry name" value="Ricin B-like lectins"/>
    <property type="match status" value="1"/>
</dbReference>
<dbReference type="FunFam" id="3.10.100.10:FF:000038">
    <property type="entry name" value="Secretory phospholipase A2 receptor"/>
    <property type="match status" value="1"/>
</dbReference>
<evidence type="ECO:0000256" key="2">
    <source>
        <dbReference type="ARBA" id="ARBA00004613"/>
    </source>
</evidence>
<feature type="domain" description="C-type lectin" evidence="15">
    <location>
        <begin position="1205"/>
        <end position="1318"/>
    </location>
</feature>
<keyword evidence="18" id="KW-1185">Reference proteome</keyword>
<feature type="domain" description="C-type lectin" evidence="15">
    <location>
        <begin position="1349"/>
        <end position="1491"/>
    </location>
</feature>
<evidence type="ECO:0008006" key="19">
    <source>
        <dbReference type="Google" id="ProtNLM"/>
    </source>
</evidence>